<evidence type="ECO:0008006" key="5">
    <source>
        <dbReference type="Google" id="ProtNLM"/>
    </source>
</evidence>
<proteinExistence type="predicted"/>
<comment type="caution">
    <text evidence="3">The sequence shown here is derived from an EMBL/GenBank/DDBJ whole genome shotgun (WGS) entry which is preliminary data.</text>
</comment>
<feature type="compositionally biased region" description="Basic and acidic residues" evidence="1">
    <location>
        <begin position="346"/>
        <end position="355"/>
    </location>
</feature>
<feature type="compositionally biased region" description="Basic and acidic residues" evidence="1">
    <location>
        <begin position="312"/>
        <end position="324"/>
    </location>
</feature>
<keyword evidence="2" id="KW-0732">Signal</keyword>
<evidence type="ECO:0000313" key="3">
    <source>
        <dbReference type="EMBL" id="MBC2602104.1"/>
    </source>
</evidence>
<protein>
    <recommendedName>
        <fullName evidence="5">Zinc-regulated TonB-dependent outer membrane receptor</fullName>
    </recommendedName>
</protein>
<feature type="chain" id="PRO_5031020938" description="Zinc-regulated TonB-dependent outer membrane receptor" evidence="2">
    <location>
        <begin position="19"/>
        <end position="442"/>
    </location>
</feature>
<dbReference type="Proteomes" id="UP000525652">
    <property type="component" value="Unassembled WGS sequence"/>
</dbReference>
<feature type="region of interest" description="Disordered" evidence="1">
    <location>
        <begin position="201"/>
        <end position="230"/>
    </location>
</feature>
<feature type="compositionally biased region" description="Acidic residues" evidence="1">
    <location>
        <begin position="325"/>
        <end position="345"/>
    </location>
</feature>
<keyword evidence="4" id="KW-1185">Reference proteome</keyword>
<dbReference type="EMBL" id="JACHVA010000082">
    <property type="protein sequence ID" value="MBC2602104.1"/>
    <property type="molecule type" value="Genomic_DNA"/>
</dbReference>
<gene>
    <name evidence="3" type="ORF">H5P30_09980</name>
</gene>
<reference evidence="3 4" key="1">
    <citation type="submission" date="2020-07" db="EMBL/GenBank/DDBJ databases">
        <authorList>
            <person name="Feng X."/>
        </authorList>
    </citation>
    <scope>NUCLEOTIDE SEQUENCE [LARGE SCALE GENOMIC DNA]</scope>
    <source>
        <strain evidence="3 4">JCM14086</strain>
    </source>
</reference>
<evidence type="ECO:0000313" key="4">
    <source>
        <dbReference type="Proteomes" id="UP000525652"/>
    </source>
</evidence>
<evidence type="ECO:0000256" key="1">
    <source>
        <dbReference type="SAM" id="MobiDB-lite"/>
    </source>
</evidence>
<organism evidence="3 4">
    <name type="scientific">Puniceicoccus vermicola</name>
    <dbReference type="NCBI Taxonomy" id="388746"/>
    <lineage>
        <taxon>Bacteria</taxon>
        <taxon>Pseudomonadati</taxon>
        <taxon>Verrucomicrobiota</taxon>
        <taxon>Opitutia</taxon>
        <taxon>Puniceicoccales</taxon>
        <taxon>Puniceicoccaceae</taxon>
        <taxon>Puniceicoccus</taxon>
    </lineage>
</organism>
<evidence type="ECO:0000256" key="2">
    <source>
        <dbReference type="SAM" id="SignalP"/>
    </source>
</evidence>
<dbReference type="RefSeq" id="WP_185692804.1">
    <property type="nucleotide sequence ID" value="NZ_JACHVA010000082.1"/>
</dbReference>
<feature type="region of interest" description="Disordered" evidence="1">
    <location>
        <begin position="310"/>
        <end position="359"/>
    </location>
</feature>
<sequence length="442" mass="49386">MKPTLKHLLSSAAVFLPAALPLSGESSVTVETESWKTGENLTINFFDGFATFRPAVFLNGVAGDSTVSDPGELEVGAHDPYRNGLSLQGLEFSGLLEFQNGLGAAAVYNVYEDEANNRLDGEFEEGYGIYELPGLNLRGGRYLNAFGFRNQTHLHGWDFIDMPLAYGRFLGDHGLRTDGVSAQFDIPSRWGANLSFSLGQNVAHDHDHGDHDHGEEEEHDHDEGHEHSGDEELLFDGLTASTRLFVPWNQDDFHRWGSHASIAMGDNPSGGPSVVYATGIAYEWLENGYEPGGARFRSSLELFGRSWTLSESGHDHDEHDHADEEEHDHDEEDHEGEEHDEEDHDHDEHDEHGEEGSGTDFGFLAEAIYSPSFRWDLGGRIGYVSGDSKAEIDERWRFSPAVTWWANEERNISLRLQYNYDVLPSQEESSIWLQLGIAWGSH</sequence>
<name>A0A7X1E4I8_9BACT</name>
<accession>A0A7X1E4I8</accession>
<feature type="compositionally biased region" description="Basic and acidic residues" evidence="1">
    <location>
        <begin position="203"/>
        <end position="230"/>
    </location>
</feature>
<feature type="signal peptide" evidence="2">
    <location>
        <begin position="1"/>
        <end position="18"/>
    </location>
</feature>
<dbReference type="AlphaFoldDB" id="A0A7X1E4I8"/>